<proteinExistence type="predicted"/>
<sequence>MINPLNPPNLRAGALVLLALLPAAALAGPSSTASMPGAEVQLLAGAVAGGVLEAGIEIRLAPGWKTYWRYPGDSGVPPTLAWTGSQNVAGVEMAWPSPKRFSDGAGGFSIGYKGSVLFPLTVRLAEPGRPARLVVSFDFAVCEKLCMPAKADLALDIAPEGGADGARILAGRASVPEPRAFGAADSPSVQKVEIDTAATPPRLVVEVRAQNPKADLFAEGPDDRWALPLPQKTALPDGGARFLIPLDGVPSGVSPAGARLLLTLVDGPKAVATEVTIPAP</sequence>
<evidence type="ECO:0000313" key="3">
    <source>
        <dbReference type="EMBL" id="QRG07477.1"/>
    </source>
</evidence>
<keyword evidence="4" id="KW-1185">Reference proteome</keyword>
<feature type="signal peptide" evidence="1">
    <location>
        <begin position="1"/>
        <end position="27"/>
    </location>
</feature>
<accession>A0A974SJG9</accession>
<evidence type="ECO:0000313" key="4">
    <source>
        <dbReference type="Proteomes" id="UP000596427"/>
    </source>
</evidence>
<name>A0A974SJG9_9HYPH</name>
<dbReference type="EMBL" id="CP063362">
    <property type="protein sequence ID" value="QRG07477.1"/>
    <property type="molecule type" value="Genomic_DNA"/>
</dbReference>
<reference evidence="3 4" key="1">
    <citation type="submission" date="2020-10" db="EMBL/GenBank/DDBJ databases">
        <title>Degradation of 1,4-Dioxane by Xanthobacter sp. YN2, via a Novel Group-2 Soluble Di-Iron Monooxygenase.</title>
        <authorList>
            <person name="Ma F."/>
            <person name="Wang Y."/>
            <person name="Yang J."/>
            <person name="Guo H."/>
            <person name="Su D."/>
            <person name="Yu L."/>
        </authorList>
    </citation>
    <scope>NUCLEOTIDE SEQUENCE [LARGE SCALE GENOMIC DNA]</scope>
    <source>
        <strain evidence="3 4">YN2</strain>
    </source>
</reference>
<evidence type="ECO:0000259" key="2">
    <source>
        <dbReference type="Pfam" id="PF11412"/>
    </source>
</evidence>
<dbReference type="InterPro" id="IPR028250">
    <property type="entry name" value="DsbDN"/>
</dbReference>
<organism evidence="3 4">
    <name type="scientific">Xanthobacter dioxanivorans</name>
    <dbReference type="NCBI Taxonomy" id="2528964"/>
    <lineage>
        <taxon>Bacteria</taxon>
        <taxon>Pseudomonadati</taxon>
        <taxon>Pseudomonadota</taxon>
        <taxon>Alphaproteobacteria</taxon>
        <taxon>Hyphomicrobiales</taxon>
        <taxon>Xanthobacteraceae</taxon>
        <taxon>Xanthobacter</taxon>
    </lineage>
</organism>
<feature type="domain" description="Thiol:disulfide interchange protein DsbD N-terminal" evidence="2">
    <location>
        <begin position="49"/>
        <end position="154"/>
    </location>
</feature>
<evidence type="ECO:0000256" key="1">
    <source>
        <dbReference type="SAM" id="SignalP"/>
    </source>
</evidence>
<dbReference type="AlphaFoldDB" id="A0A974SJG9"/>
<dbReference type="Proteomes" id="UP000596427">
    <property type="component" value="Chromosome"/>
</dbReference>
<dbReference type="KEGG" id="xdi:EZH22_03485"/>
<protein>
    <recommendedName>
        <fullName evidence="2">Thiol:disulfide interchange protein DsbD N-terminal domain-containing protein</fullName>
    </recommendedName>
</protein>
<keyword evidence="1" id="KW-0732">Signal</keyword>
<dbReference type="RefSeq" id="WP_203194392.1">
    <property type="nucleotide sequence ID" value="NZ_CP063362.1"/>
</dbReference>
<gene>
    <name evidence="3" type="ORF">EZH22_03485</name>
</gene>
<dbReference type="Pfam" id="PF11412">
    <property type="entry name" value="DsbD_N"/>
    <property type="match status" value="1"/>
</dbReference>
<feature type="chain" id="PRO_5036823531" description="Thiol:disulfide interchange protein DsbD N-terminal domain-containing protein" evidence="1">
    <location>
        <begin position="28"/>
        <end position="280"/>
    </location>
</feature>